<gene>
    <name evidence="2" type="ORF">PHATR_33412</name>
</gene>
<dbReference type="PaxDb" id="2850-Phatr33412"/>
<organism evidence="2 3">
    <name type="scientific">Phaeodactylum tricornutum (strain CCAP 1055/1)</name>
    <dbReference type="NCBI Taxonomy" id="556484"/>
    <lineage>
        <taxon>Eukaryota</taxon>
        <taxon>Sar</taxon>
        <taxon>Stramenopiles</taxon>
        <taxon>Ochrophyta</taxon>
        <taxon>Bacillariophyta</taxon>
        <taxon>Bacillariophyceae</taxon>
        <taxon>Bacillariophycidae</taxon>
        <taxon>Naviculales</taxon>
        <taxon>Phaeodactylaceae</taxon>
        <taxon>Phaeodactylum</taxon>
    </lineage>
</organism>
<feature type="compositionally biased region" description="Low complexity" evidence="1">
    <location>
        <begin position="1"/>
        <end position="18"/>
    </location>
</feature>
<dbReference type="Proteomes" id="UP000000759">
    <property type="component" value="Chromosome 3"/>
</dbReference>
<proteinExistence type="predicted"/>
<dbReference type="RefSeq" id="XP_002186421.1">
    <property type="nucleotide sequence ID" value="XM_002186385.1"/>
</dbReference>
<dbReference type="EMBL" id="CP001142">
    <property type="protein sequence ID" value="ACI65891.1"/>
    <property type="molecule type" value="Genomic_DNA"/>
</dbReference>
<dbReference type="AlphaFoldDB" id="B5Y579"/>
<protein>
    <submittedName>
        <fullName evidence="2">Uncharacterized protein</fullName>
    </submittedName>
</protein>
<evidence type="ECO:0000313" key="2">
    <source>
        <dbReference type="EMBL" id="ACI65891.1"/>
    </source>
</evidence>
<feature type="region of interest" description="Disordered" evidence="1">
    <location>
        <begin position="1"/>
        <end position="33"/>
    </location>
</feature>
<dbReference type="HOGENOM" id="CLU_861844_0_0_1"/>
<evidence type="ECO:0000256" key="1">
    <source>
        <dbReference type="SAM" id="MobiDB-lite"/>
    </source>
</evidence>
<dbReference type="InParanoid" id="B5Y579"/>
<dbReference type="GeneID" id="7204010"/>
<dbReference type="KEGG" id="pti:PHATR_33412"/>
<evidence type="ECO:0000313" key="3">
    <source>
        <dbReference type="Proteomes" id="UP000000759"/>
    </source>
</evidence>
<accession>B5Y579</accession>
<name>B5Y579_PHATC</name>
<keyword evidence="3" id="KW-1185">Reference proteome</keyword>
<reference evidence="3" key="2">
    <citation type="submission" date="2008-08" db="EMBL/GenBank/DDBJ databases">
        <authorList>
            <consortium name="Diatom Consortium"/>
            <person name="Grigoriev I."/>
            <person name="Grimwood J."/>
            <person name="Kuo A."/>
            <person name="Otillar R.P."/>
            <person name="Salamov A."/>
            <person name="Detter J.C."/>
            <person name="Lindquist E."/>
            <person name="Shapiro H."/>
            <person name="Lucas S."/>
            <person name="Glavina del Rio T."/>
            <person name="Pitluck S."/>
            <person name="Rokhsar D."/>
            <person name="Bowler C."/>
        </authorList>
    </citation>
    <scope>GENOME REANNOTATION</scope>
    <source>
        <strain evidence="3">CCAP 1055/1</strain>
    </source>
</reference>
<sequence>MNADANRNTTSISSSTNSDAVDGEASSPVAAVPRKQLQHDSASFLRENVKAEINKQVVRHKLAKLRHLVIPQAINAAYLDSLFPDLLQSFDPQTVTYNGGVANVTNWKISCYLEVMEGGIPCTTPNETLLELFRPVLNTCNDLFLHWYRQQHACNARARRWTSSVAENAPSMQSCYRLMTFVTRYTPNPGEQALLKHVDGAGKVDGSVVLALPIDKWSAPEEVNTFVGGGLTFWDGKNNANSTQDASTQPREIHYDTRSGDLAFIDRSDETARKRYLSPTSQGFNTVVCFSDSLSMIRRAVWHQADPITKGTRWALVIFYKVL</sequence>
<dbReference type="OrthoDB" id="411867at2759"/>
<reference evidence="2 3" key="1">
    <citation type="journal article" date="2008" name="Nature">
        <title>The Phaeodactylum genome reveals the evolutionary history of diatom genomes.</title>
        <authorList>
            <person name="Bowler C."/>
            <person name="Allen A.E."/>
            <person name="Badger J.H."/>
            <person name="Grimwood J."/>
            <person name="Jabbari K."/>
            <person name="Kuo A."/>
            <person name="Maheswari U."/>
            <person name="Martens C."/>
            <person name="Maumus F."/>
            <person name="Otillar R.P."/>
            <person name="Rayko E."/>
            <person name="Salamov A."/>
            <person name="Vandepoele K."/>
            <person name="Beszteri B."/>
            <person name="Gruber A."/>
            <person name="Heijde M."/>
            <person name="Katinka M."/>
            <person name="Mock T."/>
            <person name="Valentin K."/>
            <person name="Verret F."/>
            <person name="Berges J.A."/>
            <person name="Brownlee C."/>
            <person name="Cadoret J.P."/>
            <person name="Chiovitti A."/>
            <person name="Choi C.J."/>
            <person name="Coesel S."/>
            <person name="De Martino A."/>
            <person name="Detter J.C."/>
            <person name="Durkin C."/>
            <person name="Falciatore A."/>
            <person name="Fournet J."/>
            <person name="Haruta M."/>
            <person name="Huysman M.J."/>
            <person name="Jenkins B.D."/>
            <person name="Jiroutova K."/>
            <person name="Jorgensen R.E."/>
            <person name="Joubert Y."/>
            <person name="Kaplan A."/>
            <person name="Kroger N."/>
            <person name="Kroth P.G."/>
            <person name="La Roche J."/>
            <person name="Lindquist E."/>
            <person name="Lommer M."/>
            <person name="Martin-Jezequel V."/>
            <person name="Lopez P.J."/>
            <person name="Lucas S."/>
            <person name="Mangogna M."/>
            <person name="McGinnis K."/>
            <person name="Medlin L.K."/>
            <person name="Montsant A."/>
            <person name="Oudot-Le Secq M.P."/>
            <person name="Napoli C."/>
            <person name="Obornik M."/>
            <person name="Parker M.S."/>
            <person name="Petit J.L."/>
            <person name="Porcel B.M."/>
            <person name="Poulsen N."/>
            <person name="Robison M."/>
            <person name="Rychlewski L."/>
            <person name="Rynearson T.A."/>
            <person name="Schmutz J."/>
            <person name="Shapiro H."/>
            <person name="Siaut M."/>
            <person name="Stanley M."/>
            <person name="Sussman M.R."/>
            <person name="Taylor A.R."/>
            <person name="Vardi A."/>
            <person name="von Dassow P."/>
            <person name="Vyverman W."/>
            <person name="Willis A."/>
            <person name="Wyrwicz L.S."/>
            <person name="Rokhsar D.S."/>
            <person name="Weissenbach J."/>
            <person name="Armbrust E.V."/>
            <person name="Green B.R."/>
            <person name="Van de Peer Y."/>
            <person name="Grigoriev I.V."/>
        </authorList>
    </citation>
    <scope>NUCLEOTIDE SEQUENCE [LARGE SCALE GENOMIC DNA]</scope>
    <source>
        <strain evidence="2 3">CCAP 1055/1</strain>
    </source>
</reference>